<evidence type="ECO:0000313" key="1">
    <source>
        <dbReference type="EMBL" id="RKF35727.1"/>
    </source>
</evidence>
<dbReference type="EMBL" id="MCAS01000045">
    <property type="protein sequence ID" value="RKF35727.1"/>
    <property type="molecule type" value="Genomic_DNA"/>
</dbReference>
<dbReference type="GO" id="GO:0022904">
    <property type="term" value="P:respiratory electron transport chain"/>
    <property type="evidence" value="ECO:0007669"/>
    <property type="project" value="InterPro"/>
</dbReference>
<dbReference type="InterPro" id="IPR016174">
    <property type="entry name" value="Di-haem_cyt_TM"/>
</dbReference>
<dbReference type="Gene3D" id="1.20.950.20">
    <property type="entry name" value="Transmembrane di-heme cytochromes, Chain C"/>
    <property type="match status" value="1"/>
</dbReference>
<accession>A0A420FRV8</accession>
<proteinExistence type="predicted"/>
<name>A0A420FRV8_9BURK</name>
<protein>
    <recommendedName>
        <fullName evidence="3">Cytochrome b561 bacterial/Ni-hydrogenase domain-containing protein</fullName>
    </recommendedName>
</protein>
<dbReference type="Proteomes" id="UP000283709">
    <property type="component" value="Unassembled WGS sequence"/>
</dbReference>
<comment type="caution">
    <text evidence="1">The sequence shown here is derived from an EMBL/GenBank/DDBJ whole genome shotgun (WGS) entry which is preliminary data.</text>
</comment>
<dbReference type="AlphaFoldDB" id="A0A420FRV8"/>
<evidence type="ECO:0008006" key="3">
    <source>
        <dbReference type="Google" id="ProtNLM"/>
    </source>
</evidence>
<sequence length="91" mass="10500">MPSLFVTGRRQRHWDVPDAFNDTVATIDPQSRHPLWLRITHWLNALAAIVIVLPDWRIHDASPVFKGFMIPLHLTLDGWFAGALHWHFAAL</sequence>
<dbReference type="GO" id="GO:0016020">
    <property type="term" value="C:membrane"/>
    <property type="evidence" value="ECO:0007669"/>
    <property type="project" value="InterPro"/>
</dbReference>
<reference evidence="1 2" key="1">
    <citation type="submission" date="2016-07" db="EMBL/GenBank/DDBJ databases">
        <title>Genome analysis of Burkholderia fungorum ES3-20.</title>
        <authorList>
            <person name="Xu D."/>
            <person name="Yao R."/>
            <person name="Zheng S."/>
        </authorList>
    </citation>
    <scope>NUCLEOTIDE SEQUENCE [LARGE SCALE GENOMIC DNA]</scope>
    <source>
        <strain evidence="1 2">ES3-20</strain>
    </source>
</reference>
<dbReference type="SUPFAM" id="SSF81342">
    <property type="entry name" value="Transmembrane di-heme cytochromes"/>
    <property type="match status" value="1"/>
</dbReference>
<gene>
    <name evidence="1" type="ORF">BCY88_08790</name>
</gene>
<organism evidence="1 2">
    <name type="scientific">Paraburkholderia fungorum</name>
    <dbReference type="NCBI Taxonomy" id="134537"/>
    <lineage>
        <taxon>Bacteria</taxon>
        <taxon>Pseudomonadati</taxon>
        <taxon>Pseudomonadota</taxon>
        <taxon>Betaproteobacteria</taxon>
        <taxon>Burkholderiales</taxon>
        <taxon>Burkholderiaceae</taxon>
        <taxon>Paraburkholderia</taxon>
    </lineage>
</organism>
<dbReference type="OrthoDB" id="197262at2"/>
<evidence type="ECO:0000313" key="2">
    <source>
        <dbReference type="Proteomes" id="UP000283709"/>
    </source>
</evidence>